<organism evidence="1">
    <name type="scientific">Ixodes ricinus</name>
    <name type="common">Common tick</name>
    <name type="synonym">Acarus ricinus</name>
    <dbReference type="NCBI Taxonomy" id="34613"/>
    <lineage>
        <taxon>Eukaryota</taxon>
        <taxon>Metazoa</taxon>
        <taxon>Ecdysozoa</taxon>
        <taxon>Arthropoda</taxon>
        <taxon>Chelicerata</taxon>
        <taxon>Arachnida</taxon>
        <taxon>Acari</taxon>
        <taxon>Parasitiformes</taxon>
        <taxon>Ixodida</taxon>
        <taxon>Ixodoidea</taxon>
        <taxon>Ixodidae</taxon>
        <taxon>Ixodinae</taxon>
        <taxon>Ixodes</taxon>
    </lineage>
</organism>
<dbReference type="AlphaFoldDB" id="A0A6B0UE03"/>
<sequence>MSRWSGFRRREREHAAATKATLSGHLTTHCSRNACASSFGDTWFLARYLDKVSRELREAFEIQAKDKKCISDTSLSLSWNEYSFLLGELNRT</sequence>
<protein>
    <submittedName>
        <fullName evidence="1">Putative tick transposon</fullName>
    </submittedName>
</protein>
<name>A0A6B0UE03_IXORI</name>
<evidence type="ECO:0000313" key="1">
    <source>
        <dbReference type="EMBL" id="MXU86576.1"/>
    </source>
</evidence>
<reference evidence="1" key="1">
    <citation type="submission" date="2019-12" db="EMBL/GenBank/DDBJ databases">
        <title>An insight into the sialome of adult female Ixodes ricinus ticks feeding for 6 days.</title>
        <authorList>
            <person name="Perner J."/>
            <person name="Ribeiro J.M.C."/>
        </authorList>
    </citation>
    <scope>NUCLEOTIDE SEQUENCE</scope>
    <source>
        <strain evidence="1">Semi-engorged</strain>
        <tissue evidence="1">Salivary glands</tissue>
    </source>
</reference>
<accession>A0A6B0UE03</accession>
<proteinExistence type="predicted"/>
<dbReference type="EMBL" id="GIFC01004493">
    <property type="protein sequence ID" value="MXU86576.1"/>
    <property type="molecule type" value="Transcribed_RNA"/>
</dbReference>